<name>B4XH94_ACTPL</name>
<accession>B4XH94</accession>
<keyword evidence="11" id="KW-1185">Reference proteome</keyword>
<feature type="transmembrane region" description="Helical" evidence="7">
    <location>
        <begin position="20"/>
        <end position="39"/>
    </location>
</feature>
<comment type="subcellular location">
    <subcellularLocation>
        <location evidence="1">Cell membrane</location>
        <topology evidence="1">Multi-pass membrane protein</topology>
    </subcellularLocation>
    <subcellularLocation>
        <location evidence="6">Membrane</location>
        <topology evidence="6">Multi-pass membrane protein</topology>
    </subcellularLocation>
</comment>
<evidence type="ECO:0000259" key="8">
    <source>
        <dbReference type="Pfam" id="PF01618"/>
    </source>
</evidence>
<feature type="domain" description="MotA/TolQ/ExbB proton channel" evidence="8">
    <location>
        <begin position="49"/>
        <end position="124"/>
    </location>
</feature>
<evidence type="ECO:0000313" key="10">
    <source>
        <dbReference type="EMBL" id="AXA21690.1"/>
    </source>
</evidence>
<dbReference type="GO" id="GO:0015031">
    <property type="term" value="P:protein transport"/>
    <property type="evidence" value="ECO:0007669"/>
    <property type="project" value="UniProtKB-KW"/>
</dbReference>
<evidence type="ECO:0000313" key="9">
    <source>
        <dbReference type="EMBL" id="ABV82726.1"/>
    </source>
</evidence>
<gene>
    <name evidence="10" type="ORF">DRF63_06470</name>
</gene>
<evidence type="ECO:0000256" key="4">
    <source>
        <dbReference type="ARBA" id="ARBA00022989"/>
    </source>
</evidence>
<feature type="transmembrane region" description="Helical" evidence="7">
    <location>
        <begin position="51"/>
        <end position="75"/>
    </location>
</feature>
<dbReference type="GO" id="GO:0005886">
    <property type="term" value="C:plasma membrane"/>
    <property type="evidence" value="ECO:0007669"/>
    <property type="project" value="UniProtKB-SubCell"/>
</dbReference>
<sequence>MITFIENYLKSLPAESITNYFFYLMLGITTFNLFLFFALPNIRESFRSRILDYAPTLLTSLGILGTFTGIVSGLLNFDIENIDNSITELLSGMKTAFLTSVIGVTLSISLKVIFTLFKKKNKKSDENNSMDIKSIVNTLFKQTEYLKLQTEKSDVLADNLQAMVKMLGSESDGSLLGQVKLLRSDLSDQQKSLQKTFTPMAENLEKILNSFNDQKQIFSNFENKLWIKLQDFADMMSKSATEAVIDALKKVIQDFNNNLTEQFGENFKQLNLAVINLVEWQENYKNQLNEMISLYNSGIQSLTTTETAISNIENSTQSIPTTMEKLDMIIRSNQQQIDQLDGHLKSFAQLRDKAVEAIPEVQKQISAMLENVNKANSDLTQGLKESGEKLQQHIANTSDKLGQSITETSQKLGETANLISTQNKELTAYQKQLFEQITQFASRWNHEFNDNVKRIHEAFNHSVEEMIKSQVSENRKLMLSLEKESENALKSTAESVQKQLDLIDKSMQEEINRVMKEMGGALAAIANKFTDDYVRLTEQMAKVVQQNNRGRF</sequence>
<reference evidence="10 11" key="2">
    <citation type="journal article" date="2018" name="Int J Genomics">
        <title>Comparative Genomics of the First and Complete Genome of "Actinobacillus porcitonsillarum" Supports the Novel Species Hypothesis.</title>
        <authorList>
            <person name="Dona V."/>
            <person name="Perreten V."/>
        </authorList>
    </citation>
    <scope>NUCLEOTIDE SEQUENCE [LARGE SCALE GENOMIC DNA]</scope>
    <source>
        <strain evidence="10 11">S4074</strain>
    </source>
</reference>
<dbReference type="Pfam" id="PF01618">
    <property type="entry name" value="MotA_ExbB"/>
    <property type="match status" value="1"/>
</dbReference>
<organism evidence="9">
    <name type="scientific">Actinobacillus pleuropneumoniae</name>
    <name type="common">Haemophilus pleuropneumoniae</name>
    <dbReference type="NCBI Taxonomy" id="715"/>
    <lineage>
        <taxon>Bacteria</taxon>
        <taxon>Pseudomonadati</taxon>
        <taxon>Pseudomonadota</taxon>
        <taxon>Gammaproteobacteria</taxon>
        <taxon>Pasteurellales</taxon>
        <taxon>Pasteurellaceae</taxon>
        <taxon>Actinobacillus</taxon>
    </lineage>
</organism>
<evidence type="ECO:0000256" key="2">
    <source>
        <dbReference type="ARBA" id="ARBA00022475"/>
    </source>
</evidence>
<evidence type="ECO:0000256" key="1">
    <source>
        <dbReference type="ARBA" id="ARBA00004651"/>
    </source>
</evidence>
<proteinExistence type="inferred from homology"/>
<reference evidence="9" key="1">
    <citation type="journal article" date="2009" name="FEMS Immunol. Med. Microbiol.">
        <title>Ohr, an in vivo-induced gene in Actinobacillus pleuropneumoniae, is located on a genomic island and requires glutathione-S-transferase for activity.</title>
        <authorList>
            <person name="Wolfram T.J."/>
            <person name="LeVeque R.M."/>
            <person name="Kastenmayer R.J."/>
            <person name="Mulks M.H."/>
        </authorList>
    </citation>
    <scope>NUCLEOTIDE SEQUENCE</scope>
    <source>
        <strain evidence="9">ATCC 27088</strain>
    </source>
</reference>
<protein>
    <submittedName>
        <fullName evidence="10">Chromosome partitioning protein ParA</fullName>
    </submittedName>
    <submittedName>
        <fullName evidence="9">Putative chromosome separation ATPase</fullName>
    </submittedName>
</protein>
<feature type="transmembrane region" description="Helical" evidence="7">
    <location>
        <begin position="95"/>
        <end position="117"/>
    </location>
</feature>
<keyword evidence="4 7" id="KW-1133">Transmembrane helix</keyword>
<evidence type="ECO:0000256" key="6">
    <source>
        <dbReference type="RuleBase" id="RU004057"/>
    </source>
</evidence>
<comment type="similarity">
    <text evidence="6">Belongs to the exbB/tolQ family.</text>
</comment>
<dbReference type="EMBL" id="EU039867">
    <property type="protein sequence ID" value="ABV82726.1"/>
    <property type="molecule type" value="Genomic_DNA"/>
</dbReference>
<reference evidence="11" key="3">
    <citation type="submission" date="2018-06" db="EMBL/GenBank/DDBJ databases">
        <title>Complete genome sequence of Actinobacillus pleuropneumoniae serotype 1 strain S4074 obtained by Oxford Nanopore and Illumina sequencing technologies.</title>
        <authorList>
            <person name="Dona V."/>
            <person name="Perreten V."/>
        </authorList>
    </citation>
    <scope>NUCLEOTIDE SEQUENCE [LARGE SCALE GENOMIC DNA]</scope>
    <source>
        <strain evidence="11">S4074</strain>
    </source>
</reference>
<evidence type="ECO:0000256" key="3">
    <source>
        <dbReference type="ARBA" id="ARBA00022692"/>
    </source>
</evidence>
<dbReference type="GeneID" id="48599423"/>
<keyword evidence="6" id="KW-0653">Protein transport</keyword>
<dbReference type="InterPro" id="IPR002898">
    <property type="entry name" value="MotA_ExbB_proton_chnl"/>
</dbReference>
<dbReference type="SUPFAM" id="SSF58113">
    <property type="entry name" value="Apolipoprotein A-I"/>
    <property type="match status" value="1"/>
</dbReference>
<dbReference type="RefSeq" id="WP_005598133.1">
    <property type="nucleotide sequence ID" value="NZ_CBDBSU010000004.1"/>
</dbReference>
<keyword evidence="6" id="KW-0813">Transport</keyword>
<dbReference type="EMBL" id="CP030753">
    <property type="protein sequence ID" value="AXA21690.1"/>
    <property type="molecule type" value="Genomic_DNA"/>
</dbReference>
<evidence type="ECO:0000256" key="5">
    <source>
        <dbReference type="ARBA" id="ARBA00023136"/>
    </source>
</evidence>
<keyword evidence="3 7" id="KW-0812">Transmembrane</keyword>
<keyword evidence="2" id="KW-1003">Cell membrane</keyword>
<keyword evidence="5 7" id="KW-0472">Membrane</keyword>
<dbReference type="AlphaFoldDB" id="B4XH94"/>
<evidence type="ECO:0000256" key="7">
    <source>
        <dbReference type="SAM" id="Phobius"/>
    </source>
</evidence>
<dbReference type="Proteomes" id="UP000251823">
    <property type="component" value="Chromosome"/>
</dbReference>
<evidence type="ECO:0000313" key="11">
    <source>
        <dbReference type="Proteomes" id="UP000251823"/>
    </source>
</evidence>